<feature type="binding site" evidence="7">
    <location>
        <position position="258"/>
    </location>
    <ligand>
        <name>Mg(2+)</name>
        <dbReference type="ChEBI" id="CHEBI:18420"/>
        <label>1</label>
    </ligand>
</feature>
<feature type="site" description="Transition state stabilizer" evidence="8">
    <location>
        <position position="152"/>
    </location>
</feature>
<dbReference type="NCBIfam" id="NF008733">
    <property type="entry name" value="PRK11756.1"/>
    <property type="match status" value="1"/>
</dbReference>
<dbReference type="eggNOG" id="COG0708">
    <property type="taxonomic scope" value="Bacteria"/>
</dbReference>
<dbReference type="InterPro" id="IPR005135">
    <property type="entry name" value="Endo/exonuclease/phosphatase"/>
</dbReference>
<evidence type="ECO:0000256" key="5">
    <source>
        <dbReference type="ARBA" id="ARBA00022842"/>
    </source>
</evidence>
<reference evidence="10" key="1">
    <citation type="submission" date="2008-05" db="EMBL/GenBank/DDBJ databases">
        <title>Genome sequence of Riesia pediculicola USDA.</title>
        <authorList>
            <person name="Kirkness E.F."/>
        </authorList>
    </citation>
    <scope>NUCLEOTIDE SEQUENCE [LARGE SCALE GENOMIC DNA]</scope>
    <source>
        <strain evidence="10">USDA</strain>
    </source>
</reference>
<feature type="site" description="Important for catalytic activity" evidence="8">
    <location>
        <position position="228"/>
    </location>
</feature>
<protein>
    <submittedName>
        <fullName evidence="10">Exodeoxyribonuclease III</fullName>
        <ecNumber evidence="10">3.1.11.2</ecNumber>
    </submittedName>
</protein>
<evidence type="ECO:0000256" key="3">
    <source>
        <dbReference type="ARBA" id="ARBA00022723"/>
    </source>
</evidence>
<feature type="binding site" evidence="7">
    <location>
        <position position="152"/>
    </location>
    <ligand>
        <name>Mg(2+)</name>
        <dbReference type="ChEBI" id="CHEBI:18420"/>
        <label>1</label>
    </ligand>
</feature>
<name>D4G7T3_RIEPU</name>
<sequence>MKIVSFNINGIRAHFHQLYEIVKKYDPDIIGLQETKVENSLFPKDGFDHKYHIYLNGRKSHHGVALFSKKKLFDINIRFFKENSNEEHRVISANIFFQETEIQIINIYCPQGENRNNKIKFNKKKNFYKNLIKYVQKKIFENKNIILMGDMNISPEDQDIGIDPYHQNRWINLGKCGFLPEERIWMKKLKSFGLIDTYRKRNFFKKNKFSWFDYRSNGFLNKVGLRIDFILVSKKLFDSCRSSGIDYSIRSMKRPSDHAPIWAFFEI</sequence>
<gene>
    <name evidence="10" type="primary">xth</name>
    <name evidence="10" type="ordered locus">RIEPE_0125</name>
</gene>
<evidence type="ECO:0000256" key="4">
    <source>
        <dbReference type="ARBA" id="ARBA00022801"/>
    </source>
</evidence>
<comment type="similarity">
    <text evidence="2">Belongs to the DNA repair enzymes AP/ExoA family.</text>
</comment>
<dbReference type="InterPro" id="IPR036691">
    <property type="entry name" value="Endo/exonu/phosph_ase_sf"/>
</dbReference>
<feature type="binding site" evidence="7">
    <location>
        <position position="34"/>
    </location>
    <ligand>
        <name>Mg(2+)</name>
        <dbReference type="ChEBI" id="CHEBI:18420"/>
        <label>1</label>
    </ligand>
</feature>
<keyword evidence="11" id="KW-1185">Reference proteome</keyword>
<dbReference type="PANTHER" id="PTHR43250:SF2">
    <property type="entry name" value="EXODEOXYRIBONUCLEASE III"/>
    <property type="match status" value="1"/>
</dbReference>
<dbReference type="Pfam" id="PF03372">
    <property type="entry name" value="Exo_endo_phos"/>
    <property type="match status" value="1"/>
</dbReference>
<feature type="site" description="Interaction with DNA substrate" evidence="8">
    <location>
        <position position="258"/>
    </location>
</feature>
<evidence type="ECO:0000313" key="10">
    <source>
        <dbReference type="EMBL" id="ADD79844.1"/>
    </source>
</evidence>
<dbReference type="PROSITE" id="PS51435">
    <property type="entry name" value="AP_NUCLEASE_F1_4"/>
    <property type="match status" value="1"/>
</dbReference>
<evidence type="ECO:0000313" key="11">
    <source>
        <dbReference type="Proteomes" id="UP000001700"/>
    </source>
</evidence>
<proteinExistence type="inferred from homology"/>
<dbReference type="STRING" id="515618.RIEPE_0125"/>
<feature type="binding site" evidence="7">
    <location>
        <position position="257"/>
    </location>
    <ligand>
        <name>Mg(2+)</name>
        <dbReference type="ChEBI" id="CHEBI:18420"/>
        <label>1</label>
    </ligand>
</feature>
<dbReference type="GO" id="GO:0006281">
    <property type="term" value="P:DNA repair"/>
    <property type="evidence" value="ECO:0007669"/>
    <property type="project" value="InterPro"/>
</dbReference>
<dbReference type="SUPFAM" id="SSF56219">
    <property type="entry name" value="DNase I-like"/>
    <property type="match status" value="1"/>
</dbReference>
<dbReference type="EMBL" id="CP001085">
    <property type="protein sequence ID" value="ADD79844.1"/>
    <property type="molecule type" value="Genomic_DNA"/>
</dbReference>
<keyword evidence="5 7" id="KW-0460">Magnesium</keyword>
<evidence type="ECO:0000256" key="6">
    <source>
        <dbReference type="PIRSR" id="PIRSR604808-1"/>
    </source>
</evidence>
<organism evidence="10 11">
    <name type="scientific">Riesia pediculicola (strain USDA)</name>
    <dbReference type="NCBI Taxonomy" id="515618"/>
    <lineage>
        <taxon>Bacteria</taxon>
        <taxon>Pseudomonadati</taxon>
        <taxon>Pseudomonadota</taxon>
        <taxon>Gammaproteobacteria</taxon>
        <taxon>Enterobacterales</taxon>
        <taxon>Enterobacteriaceae</taxon>
        <taxon>Candidatus Riesia</taxon>
    </lineage>
</organism>
<feature type="binding site" evidence="7">
    <location>
        <position position="7"/>
    </location>
    <ligand>
        <name>Mg(2+)</name>
        <dbReference type="ChEBI" id="CHEBI:18420"/>
        <label>1</label>
    </ligand>
</feature>
<dbReference type="HOGENOM" id="CLU_027539_0_3_6"/>
<dbReference type="CDD" id="cd09086">
    <property type="entry name" value="ExoIII-like_AP-endo"/>
    <property type="match status" value="1"/>
</dbReference>
<dbReference type="GO" id="GO:0003677">
    <property type="term" value="F:DNA binding"/>
    <property type="evidence" value="ECO:0007669"/>
    <property type="project" value="InterPro"/>
</dbReference>
<dbReference type="InterPro" id="IPR004808">
    <property type="entry name" value="AP_endonuc_1"/>
</dbReference>
<dbReference type="PANTHER" id="PTHR43250">
    <property type="entry name" value="EXODEOXYRIBONUCLEASE III"/>
    <property type="match status" value="1"/>
</dbReference>
<evidence type="ECO:0000256" key="8">
    <source>
        <dbReference type="PIRSR" id="PIRSR604808-3"/>
    </source>
</evidence>
<feature type="active site" description="Proton donor/acceptor" evidence="6">
    <location>
        <position position="150"/>
    </location>
</feature>
<feature type="binding site" evidence="7">
    <location>
        <position position="150"/>
    </location>
    <ligand>
        <name>Mg(2+)</name>
        <dbReference type="ChEBI" id="CHEBI:18420"/>
        <label>1</label>
    </ligand>
</feature>
<dbReference type="NCBIfam" id="TIGR00633">
    <property type="entry name" value="xth"/>
    <property type="match status" value="1"/>
</dbReference>
<dbReference type="GO" id="GO:0008311">
    <property type="term" value="F:double-stranded DNA 3'-5' DNA exonuclease activity"/>
    <property type="evidence" value="ECO:0007669"/>
    <property type="project" value="UniProtKB-EC"/>
</dbReference>
<dbReference type="AlphaFoldDB" id="D4G7T3"/>
<dbReference type="Gene3D" id="3.60.10.10">
    <property type="entry name" value="Endonuclease/exonuclease/phosphatase"/>
    <property type="match status" value="1"/>
</dbReference>
<dbReference type="InterPro" id="IPR037493">
    <property type="entry name" value="ExoIII-like"/>
</dbReference>
<evidence type="ECO:0000256" key="1">
    <source>
        <dbReference type="ARBA" id="ARBA00001936"/>
    </source>
</evidence>
<keyword evidence="4 10" id="KW-0378">Hydrolase</keyword>
<feature type="active site" description="Proton acceptor" evidence="6">
    <location>
        <position position="258"/>
    </location>
</feature>
<keyword evidence="7" id="KW-0464">Manganese</keyword>
<feature type="active site" evidence="6">
    <location>
        <position position="108"/>
    </location>
</feature>
<keyword evidence="3 7" id="KW-0479">Metal-binding</keyword>
<dbReference type="PROSITE" id="PS00727">
    <property type="entry name" value="AP_NUCLEASE_F1_2"/>
    <property type="match status" value="1"/>
</dbReference>
<comment type="cofactor">
    <cofactor evidence="7">
        <name>Mg(2+)</name>
        <dbReference type="ChEBI" id="CHEBI:18420"/>
    </cofactor>
    <cofactor evidence="7">
        <name>Mn(2+)</name>
        <dbReference type="ChEBI" id="CHEBI:29035"/>
    </cofactor>
    <text evidence="7">Probably binds two magnesium or manganese ions per subunit.</text>
</comment>
<dbReference type="EC" id="3.1.11.2" evidence="10"/>
<dbReference type="NCBIfam" id="TIGR00195">
    <property type="entry name" value="exoDNase_III"/>
    <property type="match status" value="1"/>
</dbReference>
<dbReference type="InterPro" id="IPR020848">
    <property type="entry name" value="AP_endonuclease_F1_CS"/>
</dbReference>
<evidence type="ECO:0000256" key="2">
    <source>
        <dbReference type="ARBA" id="ARBA00007092"/>
    </source>
</evidence>
<evidence type="ECO:0000256" key="7">
    <source>
        <dbReference type="PIRSR" id="PIRSR604808-2"/>
    </source>
</evidence>
<feature type="domain" description="Endonuclease/exonuclease/phosphatase" evidence="9">
    <location>
        <begin position="4"/>
        <end position="258"/>
    </location>
</feature>
<dbReference type="OrthoDB" id="9803914at2"/>
<accession>D4G7T3</accession>
<evidence type="ECO:0000259" key="9">
    <source>
        <dbReference type="Pfam" id="PF03372"/>
    </source>
</evidence>
<dbReference type="PROSITE" id="PS00726">
    <property type="entry name" value="AP_NUCLEASE_F1_1"/>
    <property type="match status" value="1"/>
</dbReference>
<dbReference type="InterPro" id="IPR020847">
    <property type="entry name" value="AP_endonuclease_F1_BS"/>
</dbReference>
<dbReference type="RefSeq" id="WP_013087824.1">
    <property type="nucleotide sequence ID" value="NC_014109.1"/>
</dbReference>
<dbReference type="KEGG" id="rip:RIEPE_0125"/>
<dbReference type="GO" id="GO:0004519">
    <property type="term" value="F:endonuclease activity"/>
    <property type="evidence" value="ECO:0007669"/>
    <property type="project" value="InterPro"/>
</dbReference>
<dbReference type="Proteomes" id="UP000001700">
    <property type="component" value="Chromosome"/>
</dbReference>
<dbReference type="GO" id="GO:0046872">
    <property type="term" value="F:metal ion binding"/>
    <property type="evidence" value="ECO:0007669"/>
    <property type="project" value="UniProtKB-KW"/>
</dbReference>
<comment type="cofactor">
    <cofactor evidence="1">
        <name>Mn(2+)</name>
        <dbReference type="ChEBI" id="CHEBI:29035"/>
    </cofactor>
</comment>